<gene>
    <name evidence="1" type="ORF">GGX14DRAFT_312536</name>
</gene>
<feature type="non-terminal residue" evidence="1">
    <location>
        <position position="58"/>
    </location>
</feature>
<dbReference type="GO" id="GO:0005739">
    <property type="term" value="C:mitochondrion"/>
    <property type="evidence" value="ECO:0007669"/>
    <property type="project" value="InterPro"/>
</dbReference>
<accession>A0AAD6VJ42</accession>
<dbReference type="Proteomes" id="UP001219525">
    <property type="component" value="Unassembled WGS sequence"/>
</dbReference>
<keyword evidence="2" id="KW-1185">Reference proteome</keyword>
<evidence type="ECO:0000313" key="2">
    <source>
        <dbReference type="Proteomes" id="UP001219525"/>
    </source>
</evidence>
<name>A0AAD6VJ42_9AGAR</name>
<dbReference type="PROSITE" id="PS51808">
    <property type="entry name" value="CHCH"/>
    <property type="match status" value="1"/>
</dbReference>
<evidence type="ECO:0000313" key="1">
    <source>
        <dbReference type="EMBL" id="KAJ7213035.1"/>
    </source>
</evidence>
<organism evidence="1 2">
    <name type="scientific">Mycena pura</name>
    <dbReference type="NCBI Taxonomy" id="153505"/>
    <lineage>
        <taxon>Eukaryota</taxon>
        <taxon>Fungi</taxon>
        <taxon>Dikarya</taxon>
        <taxon>Basidiomycota</taxon>
        <taxon>Agaricomycotina</taxon>
        <taxon>Agaricomycetes</taxon>
        <taxon>Agaricomycetidae</taxon>
        <taxon>Agaricales</taxon>
        <taxon>Marasmiineae</taxon>
        <taxon>Mycenaceae</taxon>
        <taxon>Mycena</taxon>
    </lineage>
</organism>
<dbReference type="EMBL" id="JARJCW010000022">
    <property type="protein sequence ID" value="KAJ7213035.1"/>
    <property type="molecule type" value="Genomic_DNA"/>
</dbReference>
<comment type="caution">
    <text evidence="1">The sequence shown here is derived from an EMBL/GenBank/DDBJ whole genome shotgun (WGS) entry which is preliminary data.</text>
</comment>
<dbReference type="PANTHER" id="PTHR34561">
    <property type="entry name" value="NADH DEHYDROGENASE [UBIQUINONE] 1 ALPHA SUBCOMPLEX ASSEMBLY FACTOR 8"/>
    <property type="match status" value="1"/>
</dbReference>
<reference evidence="1" key="1">
    <citation type="submission" date="2023-03" db="EMBL/GenBank/DDBJ databases">
        <title>Massive genome expansion in bonnet fungi (Mycena s.s.) driven by repeated elements and novel gene families across ecological guilds.</title>
        <authorList>
            <consortium name="Lawrence Berkeley National Laboratory"/>
            <person name="Harder C.B."/>
            <person name="Miyauchi S."/>
            <person name="Viragh M."/>
            <person name="Kuo A."/>
            <person name="Thoen E."/>
            <person name="Andreopoulos B."/>
            <person name="Lu D."/>
            <person name="Skrede I."/>
            <person name="Drula E."/>
            <person name="Henrissat B."/>
            <person name="Morin E."/>
            <person name="Kohler A."/>
            <person name="Barry K."/>
            <person name="LaButti K."/>
            <person name="Morin E."/>
            <person name="Salamov A."/>
            <person name="Lipzen A."/>
            <person name="Mereny Z."/>
            <person name="Hegedus B."/>
            <person name="Baldrian P."/>
            <person name="Stursova M."/>
            <person name="Weitz H."/>
            <person name="Taylor A."/>
            <person name="Grigoriev I.V."/>
            <person name="Nagy L.G."/>
            <person name="Martin F."/>
            <person name="Kauserud H."/>
        </authorList>
    </citation>
    <scope>NUCLEOTIDE SEQUENCE</scope>
    <source>
        <strain evidence="1">9144</strain>
    </source>
</reference>
<feature type="non-terminal residue" evidence="1">
    <location>
        <position position="1"/>
    </location>
</feature>
<sequence>NSITTKPPLRRLALHSTTTCSIPASDYGKCILASYSDVTKDMCKEEFARFAKCLREAV</sequence>
<proteinExistence type="predicted"/>
<dbReference type="GO" id="GO:0032981">
    <property type="term" value="P:mitochondrial respiratory chain complex I assembly"/>
    <property type="evidence" value="ECO:0007669"/>
    <property type="project" value="InterPro"/>
</dbReference>
<dbReference type="InterPro" id="IPR034595">
    <property type="entry name" value="NDUFAF8"/>
</dbReference>
<dbReference type="PANTHER" id="PTHR34561:SF1">
    <property type="entry name" value="NADH DEHYDROGENASE [UBIQUINONE] 1 ALPHA SUBCOMPLEX ASSEMBLY FACTOR 8"/>
    <property type="match status" value="1"/>
</dbReference>
<dbReference type="AlphaFoldDB" id="A0AAD6VJ42"/>
<evidence type="ECO:0008006" key="3">
    <source>
        <dbReference type="Google" id="ProtNLM"/>
    </source>
</evidence>
<protein>
    <recommendedName>
        <fullName evidence="3">CHCH domain-containing protein</fullName>
    </recommendedName>
</protein>